<feature type="transmembrane region" description="Helical" evidence="13">
    <location>
        <begin position="106"/>
        <end position="127"/>
    </location>
</feature>
<evidence type="ECO:0000256" key="4">
    <source>
        <dbReference type="ARBA" id="ARBA00016452"/>
    </source>
</evidence>
<dbReference type="Pfam" id="PF03379">
    <property type="entry name" value="CcmB"/>
    <property type="match status" value="1"/>
</dbReference>
<sequence length="226" mass="24206">MPSLIGTAAALMRRDVRLAWRRRGDALQPVWFSVLVIALFAIALNADAQLLQRVSVAVIWVTVLLAGLLTLDQLFRSDAEDGSLEQWLLSPAPLGWLMAARTFSHWCVTTLPLLIAIPLLALLMKFPAAQLPWLMLSLTIGSLLLSLIGAVIAALTVHMRRAGLLMALLALPLYVPVLIFGTAAVTAATLGLDPWGNGLLQLLIGLVIAVVLAPWATAAAMRVALT</sequence>
<dbReference type="PANTHER" id="PTHR30070:SF1">
    <property type="entry name" value="CYTOCHROME C BIOGENESIS B-RELATED"/>
    <property type="match status" value="1"/>
</dbReference>
<feature type="transmembrane region" description="Helical" evidence="13">
    <location>
        <begin position="202"/>
        <end position="225"/>
    </location>
</feature>
<keyword evidence="6 12" id="KW-1003">Cell membrane</keyword>
<dbReference type="InterPro" id="IPR003544">
    <property type="entry name" value="Cyt_c_biogenesis_CcmB"/>
</dbReference>
<evidence type="ECO:0000256" key="11">
    <source>
        <dbReference type="ARBA" id="ARBA00023136"/>
    </source>
</evidence>
<accession>A0ABU7UZI5</accession>
<keyword evidence="11 12" id="KW-0472">Membrane</keyword>
<feature type="transmembrane region" description="Helical" evidence="13">
    <location>
        <begin position="50"/>
        <end position="71"/>
    </location>
</feature>
<comment type="caution">
    <text evidence="14">The sequence shown here is derived from an EMBL/GenBank/DDBJ whole genome shotgun (WGS) entry which is preliminary data.</text>
</comment>
<evidence type="ECO:0000256" key="8">
    <source>
        <dbReference type="ARBA" id="ARBA00022692"/>
    </source>
</evidence>
<evidence type="ECO:0000256" key="3">
    <source>
        <dbReference type="ARBA" id="ARBA00010544"/>
    </source>
</evidence>
<evidence type="ECO:0000256" key="6">
    <source>
        <dbReference type="ARBA" id="ARBA00022475"/>
    </source>
</evidence>
<keyword evidence="15" id="KW-1185">Reference proteome</keyword>
<dbReference type="PRINTS" id="PR01414">
    <property type="entry name" value="CCMBBIOGNSIS"/>
</dbReference>
<feature type="transmembrane region" description="Helical" evidence="13">
    <location>
        <begin position="133"/>
        <end position="157"/>
    </location>
</feature>
<evidence type="ECO:0000256" key="1">
    <source>
        <dbReference type="ARBA" id="ARBA00002442"/>
    </source>
</evidence>
<comment type="similarity">
    <text evidence="3 12">Belongs to the CcmB/CycW/HelB family.</text>
</comment>
<evidence type="ECO:0000256" key="7">
    <source>
        <dbReference type="ARBA" id="ARBA00022519"/>
    </source>
</evidence>
<feature type="transmembrane region" description="Helical" evidence="13">
    <location>
        <begin position="164"/>
        <end position="190"/>
    </location>
</feature>
<keyword evidence="9 12" id="KW-0201">Cytochrome c-type biogenesis</keyword>
<evidence type="ECO:0000256" key="13">
    <source>
        <dbReference type="SAM" id="Phobius"/>
    </source>
</evidence>
<dbReference type="PANTHER" id="PTHR30070">
    <property type="entry name" value="HEME EXPORTER PROTEIN B"/>
    <property type="match status" value="1"/>
</dbReference>
<keyword evidence="5 12" id="KW-0813">Transport</keyword>
<evidence type="ECO:0000256" key="2">
    <source>
        <dbReference type="ARBA" id="ARBA00004429"/>
    </source>
</evidence>
<comment type="function">
    <text evidence="1 12">Required for the export of heme to the periplasm for the biogenesis of c-type cytochromes.</text>
</comment>
<organism evidence="14 15">
    <name type="scientific">Aquilutibacter rugosus</name>
    <dbReference type="NCBI Taxonomy" id="3115820"/>
    <lineage>
        <taxon>Bacteria</taxon>
        <taxon>Pseudomonadati</taxon>
        <taxon>Pseudomonadota</taxon>
        <taxon>Gammaproteobacteria</taxon>
        <taxon>Lysobacterales</taxon>
        <taxon>Lysobacteraceae</taxon>
        <taxon>Aquilutibacter</taxon>
    </lineage>
</organism>
<evidence type="ECO:0000256" key="10">
    <source>
        <dbReference type="ARBA" id="ARBA00022989"/>
    </source>
</evidence>
<reference evidence="14 15" key="1">
    <citation type="submission" date="2024-01" db="EMBL/GenBank/DDBJ databases">
        <title>Novel species of the genus Luteimonas isolated from rivers.</title>
        <authorList>
            <person name="Lu H."/>
        </authorList>
    </citation>
    <scope>NUCLEOTIDE SEQUENCE [LARGE SCALE GENOMIC DNA]</scope>
    <source>
        <strain evidence="14 15">FXH3W</strain>
    </source>
</reference>
<evidence type="ECO:0000313" key="15">
    <source>
        <dbReference type="Proteomes" id="UP001356170"/>
    </source>
</evidence>
<name>A0ABU7UZI5_9GAMM</name>
<evidence type="ECO:0000256" key="12">
    <source>
        <dbReference type="PIRNR" id="PIRNR002764"/>
    </source>
</evidence>
<dbReference type="PIRSF" id="PIRSF002764">
    <property type="entry name" value="CcmB"/>
    <property type="match status" value="1"/>
</dbReference>
<comment type="subcellular location">
    <subcellularLocation>
        <location evidence="2">Cell inner membrane</location>
        <topology evidence="2">Multi-pass membrane protein</topology>
    </subcellularLocation>
</comment>
<feature type="transmembrane region" description="Helical" evidence="13">
    <location>
        <begin position="26"/>
        <end position="44"/>
    </location>
</feature>
<proteinExistence type="inferred from homology"/>
<dbReference type="NCBIfam" id="TIGR01190">
    <property type="entry name" value="ccmB"/>
    <property type="match status" value="1"/>
</dbReference>
<protein>
    <recommendedName>
        <fullName evidence="4 12">Heme exporter protein B</fullName>
    </recommendedName>
</protein>
<dbReference type="InterPro" id="IPR026031">
    <property type="entry name" value="Cyt_c_CcmB_bac"/>
</dbReference>
<dbReference type="Proteomes" id="UP001356170">
    <property type="component" value="Unassembled WGS sequence"/>
</dbReference>
<evidence type="ECO:0000256" key="5">
    <source>
        <dbReference type="ARBA" id="ARBA00022448"/>
    </source>
</evidence>
<keyword evidence="10 13" id="KW-1133">Transmembrane helix</keyword>
<keyword evidence="7 12" id="KW-0997">Cell inner membrane</keyword>
<dbReference type="EMBL" id="JAZHBO010000002">
    <property type="protein sequence ID" value="MEF2155950.1"/>
    <property type="molecule type" value="Genomic_DNA"/>
</dbReference>
<evidence type="ECO:0000256" key="9">
    <source>
        <dbReference type="ARBA" id="ARBA00022748"/>
    </source>
</evidence>
<evidence type="ECO:0000313" key="14">
    <source>
        <dbReference type="EMBL" id="MEF2155950.1"/>
    </source>
</evidence>
<keyword evidence="8 13" id="KW-0812">Transmembrane</keyword>
<gene>
    <name evidence="14" type="primary">ccmB</name>
    <name evidence="14" type="ORF">V3390_06860</name>
</gene>